<name>A0A426XNG5_ENSVE</name>
<dbReference type="EMBL" id="AMZH03018949">
    <property type="protein sequence ID" value="RRT40981.1"/>
    <property type="molecule type" value="Genomic_DNA"/>
</dbReference>
<accession>A0A426XNG5</accession>
<evidence type="ECO:0000313" key="2">
    <source>
        <dbReference type="EMBL" id="RRT40981.1"/>
    </source>
</evidence>
<evidence type="ECO:0000313" key="3">
    <source>
        <dbReference type="Proteomes" id="UP000287651"/>
    </source>
</evidence>
<protein>
    <submittedName>
        <fullName evidence="2">Uncharacterized protein</fullName>
    </submittedName>
</protein>
<dbReference type="Proteomes" id="UP000287651">
    <property type="component" value="Unassembled WGS sequence"/>
</dbReference>
<organism evidence="2 3">
    <name type="scientific">Ensete ventricosum</name>
    <name type="common">Abyssinian banana</name>
    <name type="synonym">Musa ensete</name>
    <dbReference type="NCBI Taxonomy" id="4639"/>
    <lineage>
        <taxon>Eukaryota</taxon>
        <taxon>Viridiplantae</taxon>
        <taxon>Streptophyta</taxon>
        <taxon>Embryophyta</taxon>
        <taxon>Tracheophyta</taxon>
        <taxon>Spermatophyta</taxon>
        <taxon>Magnoliopsida</taxon>
        <taxon>Liliopsida</taxon>
        <taxon>Zingiberales</taxon>
        <taxon>Musaceae</taxon>
        <taxon>Ensete</taxon>
    </lineage>
</organism>
<dbReference type="AlphaFoldDB" id="A0A426XNG5"/>
<evidence type="ECO:0000256" key="1">
    <source>
        <dbReference type="SAM" id="MobiDB-lite"/>
    </source>
</evidence>
<feature type="region of interest" description="Disordered" evidence="1">
    <location>
        <begin position="1"/>
        <end position="20"/>
    </location>
</feature>
<comment type="caution">
    <text evidence="2">The sequence shown here is derived from an EMBL/GenBank/DDBJ whole genome shotgun (WGS) entry which is preliminary data.</text>
</comment>
<sequence>MAGRAGKVRDGTVGDERKSGRRNKCWYDSPNLIGCFTPKTGATKGKGGFVSSTGFQESEWARRPTIAWSVPVIYYVLTRPSHGVDESVEKPCMQCHATGTYTPFSIRAATSTLGKPNPESDFWVHDIELSLTAEKYDEFRVRFTYRNLIGVETKE</sequence>
<reference evidence="2 3" key="1">
    <citation type="journal article" date="2014" name="Agronomy (Basel)">
        <title>A Draft Genome Sequence for Ensete ventricosum, the Drought-Tolerant Tree Against Hunger.</title>
        <authorList>
            <person name="Harrison J."/>
            <person name="Moore K.A."/>
            <person name="Paszkiewicz K."/>
            <person name="Jones T."/>
            <person name="Grant M."/>
            <person name="Ambacheew D."/>
            <person name="Muzemil S."/>
            <person name="Studholme D.J."/>
        </authorList>
    </citation>
    <scope>NUCLEOTIDE SEQUENCE [LARGE SCALE GENOMIC DNA]</scope>
</reference>
<gene>
    <name evidence="2" type="ORF">B296_00058151</name>
</gene>
<feature type="compositionally biased region" description="Basic and acidic residues" evidence="1">
    <location>
        <begin position="7"/>
        <end position="18"/>
    </location>
</feature>
<proteinExistence type="predicted"/>